<protein>
    <recommendedName>
        <fullName evidence="1">CopG-like ribbon-helix-helix domain-containing protein</fullName>
    </recommendedName>
</protein>
<dbReference type="Proteomes" id="UP000606721">
    <property type="component" value="Unassembled WGS sequence"/>
</dbReference>
<accession>A0ABR8C2G4</accession>
<evidence type="ECO:0000259" key="1">
    <source>
        <dbReference type="Pfam" id="PF07878"/>
    </source>
</evidence>
<evidence type="ECO:0000313" key="3">
    <source>
        <dbReference type="Proteomes" id="UP000606721"/>
    </source>
</evidence>
<evidence type="ECO:0000313" key="2">
    <source>
        <dbReference type="EMBL" id="MBD2281318.1"/>
    </source>
</evidence>
<dbReference type="RefSeq" id="WP_190384502.1">
    <property type="nucleotide sequence ID" value="NZ_JACJQT010000107.1"/>
</dbReference>
<dbReference type="InterPro" id="IPR012869">
    <property type="entry name" value="RHH_5"/>
</dbReference>
<sequence>MGTNKKVKITFTCSSELKNDLQQWADSENRTLSNLVETLSETAVTERKQNPKAS</sequence>
<name>A0ABR8C2G4_APHFL</name>
<feature type="domain" description="CopG-like ribbon-helix-helix" evidence="1">
    <location>
        <begin position="12"/>
        <end position="48"/>
    </location>
</feature>
<gene>
    <name evidence="2" type="ORF">H6F99_24520</name>
</gene>
<organism evidence="2 3">
    <name type="scientific">Aphanizomenon flos-aquae FACHB-1040</name>
    <dbReference type="NCBI Taxonomy" id="2692887"/>
    <lineage>
        <taxon>Bacteria</taxon>
        <taxon>Bacillati</taxon>
        <taxon>Cyanobacteriota</taxon>
        <taxon>Cyanophyceae</taxon>
        <taxon>Nostocales</taxon>
        <taxon>Aphanizomenonaceae</taxon>
        <taxon>Aphanizomenon</taxon>
    </lineage>
</organism>
<keyword evidence="3" id="KW-1185">Reference proteome</keyword>
<dbReference type="EMBL" id="JACJQT010000107">
    <property type="protein sequence ID" value="MBD2281318.1"/>
    <property type="molecule type" value="Genomic_DNA"/>
</dbReference>
<reference evidence="2 3" key="1">
    <citation type="journal article" date="2020" name="ISME J.">
        <title>Comparative genomics reveals insights into cyanobacterial evolution and habitat adaptation.</title>
        <authorList>
            <person name="Chen M.Y."/>
            <person name="Teng W.K."/>
            <person name="Zhao L."/>
            <person name="Hu C.X."/>
            <person name="Zhou Y.K."/>
            <person name="Han B.P."/>
            <person name="Song L.R."/>
            <person name="Shu W.S."/>
        </authorList>
    </citation>
    <scope>NUCLEOTIDE SEQUENCE [LARGE SCALE GENOMIC DNA]</scope>
    <source>
        <strain evidence="2 3">FACHB-1040</strain>
    </source>
</reference>
<proteinExistence type="predicted"/>
<dbReference type="Pfam" id="PF07878">
    <property type="entry name" value="RHH_5"/>
    <property type="match status" value="1"/>
</dbReference>
<comment type="caution">
    <text evidence="2">The sequence shown here is derived from an EMBL/GenBank/DDBJ whole genome shotgun (WGS) entry which is preliminary data.</text>
</comment>